<reference evidence="1 2" key="1">
    <citation type="submission" date="2018-10" db="EMBL/GenBank/DDBJ databases">
        <title>Sequencing the genomes of 1000 actinobacteria strains.</title>
        <authorList>
            <person name="Klenk H.-P."/>
        </authorList>
    </citation>
    <scope>NUCLEOTIDE SEQUENCE [LARGE SCALE GENOMIC DNA]</scope>
    <source>
        <strain evidence="1 2">DSM 43911</strain>
    </source>
</reference>
<proteinExistence type="predicted"/>
<dbReference type="RefSeq" id="WP_121229694.1">
    <property type="nucleotide sequence ID" value="NZ_JBIUBA010000006.1"/>
</dbReference>
<gene>
    <name evidence="1" type="ORF">DFJ66_8075</name>
</gene>
<dbReference type="InterPro" id="IPR045945">
    <property type="entry name" value="DUF6365"/>
</dbReference>
<evidence type="ECO:0000313" key="1">
    <source>
        <dbReference type="EMBL" id="RKT74708.1"/>
    </source>
</evidence>
<dbReference type="EMBL" id="RBXR01000001">
    <property type="protein sequence ID" value="RKT74708.1"/>
    <property type="molecule type" value="Genomic_DNA"/>
</dbReference>
<dbReference type="OrthoDB" id="4121183at2"/>
<keyword evidence="2" id="KW-1185">Reference proteome</keyword>
<accession>A0A495XSR6</accession>
<dbReference type="AlphaFoldDB" id="A0A495XSR6"/>
<sequence>MRLLFLSALRKTLHETTIGVDLAAQLAGAGIRSHFVVDLFNEEQLKAADLPHTLLDPSMGPAVRDVVRGAVHDFRPDAIVLADYLGHWMTFDVGYSVDPWFIDEFDLPVIPIDLYDLENTTREVEVLGRTVQVSDRILGMGRHLQPVPMSRPTAVPGRLGRPYRVTRSTEPLTAARRAEVRRSLGLGERDRLLMVPTLPWQESMRLHAGPATRELAARVPELVVRYLRRLPADTHFLLTGPVFAGVEGLPPDRVHLRPAYGAREYDELVGTSDAVWSFHLPSFALERAVFADVPGMLSVNGFDVAGPADADRLAEAFGGLSPTVARWLADYPGAVPSFHMWPLRWNSVLAPLMVDNPFGDAVERVELFDEAAVVGGLHDLLHDPGTRDRLAAARARYRDLIDALPPTPEVFLAATRELGIADPEPVTGGTT</sequence>
<dbReference type="Pfam" id="PF19892">
    <property type="entry name" value="DUF6365"/>
    <property type="match status" value="1"/>
</dbReference>
<comment type="caution">
    <text evidence="1">The sequence shown here is derived from an EMBL/GenBank/DDBJ whole genome shotgun (WGS) entry which is preliminary data.</text>
</comment>
<protein>
    <submittedName>
        <fullName evidence="1">Uncharacterized protein</fullName>
    </submittedName>
</protein>
<name>A0A495XSR6_9PSEU</name>
<organism evidence="1 2">
    <name type="scientific">Saccharothrix variisporea</name>
    <dbReference type="NCBI Taxonomy" id="543527"/>
    <lineage>
        <taxon>Bacteria</taxon>
        <taxon>Bacillati</taxon>
        <taxon>Actinomycetota</taxon>
        <taxon>Actinomycetes</taxon>
        <taxon>Pseudonocardiales</taxon>
        <taxon>Pseudonocardiaceae</taxon>
        <taxon>Saccharothrix</taxon>
    </lineage>
</organism>
<dbReference type="Proteomes" id="UP000272729">
    <property type="component" value="Unassembled WGS sequence"/>
</dbReference>
<evidence type="ECO:0000313" key="2">
    <source>
        <dbReference type="Proteomes" id="UP000272729"/>
    </source>
</evidence>